<evidence type="ECO:0000313" key="3">
    <source>
        <dbReference type="Proteomes" id="UP001165121"/>
    </source>
</evidence>
<dbReference type="OrthoDB" id="129537at2759"/>
<organism evidence="2 3">
    <name type="scientific">Phytophthora fragariaefolia</name>
    <dbReference type="NCBI Taxonomy" id="1490495"/>
    <lineage>
        <taxon>Eukaryota</taxon>
        <taxon>Sar</taxon>
        <taxon>Stramenopiles</taxon>
        <taxon>Oomycota</taxon>
        <taxon>Peronosporomycetes</taxon>
        <taxon>Peronosporales</taxon>
        <taxon>Peronosporaceae</taxon>
        <taxon>Phytophthora</taxon>
    </lineage>
</organism>
<dbReference type="AlphaFoldDB" id="A0A9W6X2X8"/>
<comment type="caution">
    <text evidence="2">The sequence shown here is derived from an EMBL/GenBank/DDBJ whole genome shotgun (WGS) entry which is preliminary data.</text>
</comment>
<dbReference type="Proteomes" id="UP001165121">
    <property type="component" value="Unassembled WGS sequence"/>
</dbReference>
<sequence length="467" mass="51647">MADLLTDPSNAANQQILAKIRNRAAEVSLQVSQCNGKEMSKKQIRQLLFAIRNLVKNVTIGWNPRQDATVRKCVKDFKDIVAQAMACDTDNKTTGCLKQCLIEIAQLKVEEPRWVEEVQRNNEATKINWPGASTGDDIKREINREIPQSGNENRYAPSVTKQHAAACKSDSIDSSSSSELESDNEGEEGCEGALKALSGVVDVAPGPGSKEDREEGCEAALKVMLAADDADDVPVGTQVVAENATNPGLTVKYPAQILRSIMNHAINLSRVDQWCIIPDILEVLMASMEEDIGGEQQSKVARCLQIVTSWCPDQREYAGLYRKYAAAVKAYVDRLPTENQNLQSKTAEAVMAMRGDRELVLFLQMIEAVHEQRSFGRKELLLVLVAFKKEIAAGVDGASGKRVVQAIGKISQWLSEDSLNPRQLLLCRMILSALRQFSHRISEPSARNDVERYARLAFTLLIVHQTN</sequence>
<proteinExistence type="predicted"/>
<protein>
    <submittedName>
        <fullName evidence="2">Unnamed protein product</fullName>
    </submittedName>
</protein>
<feature type="region of interest" description="Disordered" evidence="1">
    <location>
        <begin position="145"/>
        <end position="189"/>
    </location>
</feature>
<evidence type="ECO:0000256" key="1">
    <source>
        <dbReference type="SAM" id="MobiDB-lite"/>
    </source>
</evidence>
<keyword evidence="3" id="KW-1185">Reference proteome</keyword>
<evidence type="ECO:0000313" key="2">
    <source>
        <dbReference type="EMBL" id="GMF28058.1"/>
    </source>
</evidence>
<feature type="compositionally biased region" description="Acidic residues" evidence="1">
    <location>
        <begin position="180"/>
        <end position="189"/>
    </location>
</feature>
<reference evidence="2" key="1">
    <citation type="submission" date="2023-04" db="EMBL/GenBank/DDBJ databases">
        <title>Phytophthora fragariaefolia NBRC 109709.</title>
        <authorList>
            <person name="Ichikawa N."/>
            <person name="Sato H."/>
            <person name="Tonouchi N."/>
        </authorList>
    </citation>
    <scope>NUCLEOTIDE SEQUENCE</scope>
    <source>
        <strain evidence="2">NBRC 109709</strain>
    </source>
</reference>
<accession>A0A9W6X2X8</accession>
<gene>
    <name evidence="2" type="ORF">Pfra01_000572500</name>
</gene>
<dbReference type="EMBL" id="BSXT01000459">
    <property type="protein sequence ID" value="GMF28058.1"/>
    <property type="molecule type" value="Genomic_DNA"/>
</dbReference>
<name>A0A9W6X2X8_9STRA</name>